<dbReference type="SUPFAM" id="SSF52980">
    <property type="entry name" value="Restriction endonuclease-like"/>
    <property type="match status" value="1"/>
</dbReference>
<dbReference type="OrthoDB" id="7787470at2759"/>
<reference evidence="2 3" key="1">
    <citation type="submission" date="2017-06" db="EMBL/GenBank/DDBJ databases">
        <title>Aedes aegypti genome working group (AGWG) sequencing and assembly.</title>
        <authorList>
            <consortium name="Aedes aegypti Genome Working Group (AGWG)"/>
            <person name="Matthews B.J."/>
        </authorList>
    </citation>
    <scope>NUCLEOTIDE SEQUENCE [LARGE SCALE GENOMIC DNA]</scope>
    <source>
        <strain evidence="2 3">LVP_AGWG</strain>
    </source>
</reference>
<sequence>MVKDVDYGKKIKRYYDTNINKSRTDFLNLLETIKQDGNNAAVFGSHCDNVNFTCIQCCENDYPDEIFLNKSILLQNNFNPALEGKSLDVLISIGKTLPLKLNPNEISLVEKLTRKQHESKLWHWARTGRITASVLKEVVYSSNQVPPPKRSLLKRICHPYKEKAINTPAVAYGKQYESVAKRDLERILNQTHQDAKFVESGIVIDEKYPFMAASPDYMVQCSCCGTASVEIKCPYRLSEKSPLNLQLSLRELANSRDPFIKFDGEKFSMVESHKYYFQVQAQIFITRAKYGIFMVWSRKEKLIISVPRDEVSWGNWLARSKLYFENILIPELLAKHFTSNIN</sequence>
<reference evidence="2" key="2">
    <citation type="submission" date="2020-05" db="UniProtKB">
        <authorList>
            <consortium name="EnsemblMetazoa"/>
        </authorList>
    </citation>
    <scope>IDENTIFICATION</scope>
    <source>
        <strain evidence="2">LVP_AGWG</strain>
    </source>
</reference>
<proteinExistence type="predicted"/>
<dbReference type="Gene3D" id="3.90.320.10">
    <property type="match status" value="1"/>
</dbReference>
<dbReference type="AlphaFoldDB" id="A0A6I8U3E0"/>
<dbReference type="CDD" id="cd22343">
    <property type="entry name" value="PDDEXK_lambda_exonuclease-like"/>
    <property type="match status" value="1"/>
</dbReference>
<organism evidence="2 3">
    <name type="scientific">Aedes aegypti</name>
    <name type="common">Yellowfever mosquito</name>
    <name type="synonym">Culex aegypti</name>
    <dbReference type="NCBI Taxonomy" id="7159"/>
    <lineage>
        <taxon>Eukaryota</taxon>
        <taxon>Metazoa</taxon>
        <taxon>Ecdysozoa</taxon>
        <taxon>Arthropoda</taxon>
        <taxon>Hexapoda</taxon>
        <taxon>Insecta</taxon>
        <taxon>Pterygota</taxon>
        <taxon>Neoptera</taxon>
        <taxon>Endopterygota</taxon>
        <taxon>Diptera</taxon>
        <taxon>Nematocera</taxon>
        <taxon>Culicoidea</taxon>
        <taxon>Culicidae</taxon>
        <taxon>Culicinae</taxon>
        <taxon>Aedini</taxon>
        <taxon>Aedes</taxon>
        <taxon>Stegomyia</taxon>
    </lineage>
</organism>
<feature type="domain" description="YqaJ viral recombinase" evidence="1">
    <location>
        <begin position="122"/>
        <end position="288"/>
    </location>
</feature>
<dbReference type="GO" id="GO:0006281">
    <property type="term" value="P:DNA repair"/>
    <property type="evidence" value="ECO:0007669"/>
    <property type="project" value="UniProtKB-ARBA"/>
</dbReference>
<evidence type="ECO:0000259" key="1">
    <source>
        <dbReference type="Pfam" id="PF09588"/>
    </source>
</evidence>
<name>A0A6I8U3E0_AEDAE</name>
<keyword evidence="3" id="KW-1185">Reference proteome</keyword>
<gene>
    <name evidence="2" type="primary">110678579</name>
</gene>
<evidence type="ECO:0000313" key="2">
    <source>
        <dbReference type="EnsemblMetazoa" id="AAEL023173-PA"/>
    </source>
</evidence>
<protein>
    <recommendedName>
        <fullName evidence="1">YqaJ viral recombinase domain-containing protein</fullName>
    </recommendedName>
</protein>
<dbReference type="EnsemblMetazoa" id="AAEL023173-RA">
    <property type="protein sequence ID" value="AAEL023173-PA"/>
    <property type="gene ID" value="AAEL023173"/>
</dbReference>
<dbReference type="Pfam" id="PF09588">
    <property type="entry name" value="YqaJ"/>
    <property type="match status" value="1"/>
</dbReference>
<evidence type="ECO:0000313" key="3">
    <source>
        <dbReference type="Proteomes" id="UP000008820"/>
    </source>
</evidence>
<dbReference type="PANTHER" id="PTHR47526">
    <property type="entry name" value="ATP-DEPENDENT DNA HELICASE"/>
    <property type="match status" value="1"/>
</dbReference>
<dbReference type="InterPro" id="IPR019080">
    <property type="entry name" value="YqaJ_viral_recombinase"/>
</dbReference>
<dbReference type="InterPro" id="IPR011604">
    <property type="entry name" value="PDDEXK-like_dom_sf"/>
</dbReference>
<accession>A0A6I8U3E0</accession>
<dbReference type="Proteomes" id="UP000008820">
    <property type="component" value="Chromosome 3"/>
</dbReference>
<dbReference type="InParanoid" id="A0A6I8U3E0"/>
<dbReference type="InterPro" id="IPR011335">
    <property type="entry name" value="Restrct_endonuc-II-like"/>
</dbReference>